<evidence type="ECO:0000313" key="10">
    <source>
        <dbReference type="Proteomes" id="UP000886885"/>
    </source>
</evidence>
<evidence type="ECO:0000256" key="5">
    <source>
        <dbReference type="ARBA" id="ARBA00023158"/>
    </source>
</evidence>
<keyword evidence="4" id="KW-0694">RNA-binding</keyword>
<evidence type="ECO:0000256" key="1">
    <source>
        <dbReference type="ARBA" id="ARBA00008201"/>
    </source>
</evidence>
<evidence type="ECO:0000259" key="8">
    <source>
        <dbReference type="PROSITE" id="PS50822"/>
    </source>
</evidence>
<dbReference type="Proteomes" id="UP000886885">
    <property type="component" value="Chromosome 14A"/>
</dbReference>
<dbReference type="PROSITE" id="PS50822">
    <property type="entry name" value="PIWI"/>
    <property type="match status" value="1"/>
</dbReference>
<evidence type="ECO:0008006" key="11">
    <source>
        <dbReference type="Google" id="ProtNLM"/>
    </source>
</evidence>
<dbReference type="SMART" id="SM00950">
    <property type="entry name" value="Piwi"/>
    <property type="match status" value="1"/>
</dbReference>
<dbReference type="GO" id="GO:0031047">
    <property type="term" value="P:regulatory ncRNA-mediated gene silencing"/>
    <property type="evidence" value="ECO:0007669"/>
    <property type="project" value="UniProtKB-KW"/>
</dbReference>
<keyword evidence="10" id="KW-1185">Reference proteome</keyword>
<evidence type="ECO:0000256" key="3">
    <source>
        <dbReference type="ARBA" id="ARBA00022845"/>
    </source>
</evidence>
<dbReference type="FunFam" id="2.170.260.10:FF:000008">
    <property type="entry name" value="Protein argonaute 7"/>
    <property type="match status" value="1"/>
</dbReference>
<dbReference type="GO" id="GO:0006417">
    <property type="term" value="P:regulation of translation"/>
    <property type="evidence" value="ECO:0007669"/>
    <property type="project" value="UniProtKB-KW"/>
</dbReference>
<dbReference type="InterPro" id="IPR032474">
    <property type="entry name" value="Argonaute_N"/>
</dbReference>
<gene>
    <name evidence="9" type="ORF">POTOM_047188</name>
</gene>
<dbReference type="SMART" id="SM01163">
    <property type="entry name" value="DUF1785"/>
    <property type="match status" value="1"/>
</dbReference>
<dbReference type="CDD" id="cd02846">
    <property type="entry name" value="PAZ_argonaute_like"/>
    <property type="match status" value="1"/>
</dbReference>
<dbReference type="GO" id="GO:0003723">
    <property type="term" value="F:RNA binding"/>
    <property type="evidence" value="ECO:0007669"/>
    <property type="project" value="UniProtKB-KW"/>
</dbReference>
<feature type="domain" description="Piwi" evidence="8">
    <location>
        <begin position="574"/>
        <end position="984"/>
    </location>
</feature>
<dbReference type="InterPro" id="IPR014811">
    <property type="entry name" value="ArgoL1"/>
</dbReference>
<dbReference type="Pfam" id="PF02171">
    <property type="entry name" value="Piwi"/>
    <property type="match status" value="2"/>
</dbReference>
<dbReference type="InterPro" id="IPR003100">
    <property type="entry name" value="PAZ_dom"/>
</dbReference>
<dbReference type="AlphaFoldDB" id="A0A8X7YJK0"/>
<dbReference type="Pfam" id="PF08699">
    <property type="entry name" value="ArgoL1"/>
    <property type="match status" value="1"/>
</dbReference>
<organism evidence="9 10">
    <name type="scientific">Populus tomentosa</name>
    <name type="common">Chinese white poplar</name>
    <dbReference type="NCBI Taxonomy" id="118781"/>
    <lineage>
        <taxon>Eukaryota</taxon>
        <taxon>Viridiplantae</taxon>
        <taxon>Streptophyta</taxon>
        <taxon>Embryophyta</taxon>
        <taxon>Tracheophyta</taxon>
        <taxon>Spermatophyta</taxon>
        <taxon>Magnoliopsida</taxon>
        <taxon>eudicotyledons</taxon>
        <taxon>Gunneridae</taxon>
        <taxon>Pentapetalae</taxon>
        <taxon>rosids</taxon>
        <taxon>fabids</taxon>
        <taxon>Malpighiales</taxon>
        <taxon>Salicaceae</taxon>
        <taxon>Saliceae</taxon>
        <taxon>Populus</taxon>
    </lineage>
</organism>
<name>A0A8X7YJK0_POPTO</name>
<reference evidence="9" key="1">
    <citation type="journal article" date="2020" name="bioRxiv">
        <title>Hybrid origin of Populus tomentosa Carr. identified through genome sequencing and phylogenomic analysis.</title>
        <authorList>
            <person name="An X."/>
            <person name="Gao K."/>
            <person name="Chen Z."/>
            <person name="Li J."/>
            <person name="Yang X."/>
            <person name="Yang X."/>
            <person name="Zhou J."/>
            <person name="Guo T."/>
            <person name="Zhao T."/>
            <person name="Huang S."/>
            <person name="Miao D."/>
            <person name="Khan W.U."/>
            <person name="Rao P."/>
            <person name="Ye M."/>
            <person name="Lei B."/>
            <person name="Liao W."/>
            <person name="Wang J."/>
            <person name="Ji L."/>
            <person name="Li Y."/>
            <person name="Guo B."/>
            <person name="Mustafa N.S."/>
            <person name="Li S."/>
            <person name="Yun Q."/>
            <person name="Keller S.R."/>
            <person name="Mao J."/>
            <person name="Zhang R."/>
            <person name="Strauss S.H."/>
        </authorList>
    </citation>
    <scope>NUCLEOTIDE SEQUENCE</scope>
    <source>
        <strain evidence="9">GM15</strain>
        <tissue evidence="9">Leaf</tissue>
    </source>
</reference>
<feature type="domain" description="PAZ" evidence="7">
    <location>
        <begin position="281"/>
        <end position="398"/>
    </location>
</feature>
<sequence>MYTSGCWFNQRMEKISGGSPPPPPPPSVPANVNPELVEVLRHPERSAIPKYSMISRRGVGTSGRHISLLTNHYKVSVNVPDAVFYQYSVSITSEDNRAVESKGIGRKLIDRLYQTYSSEFAGKRFAYDGEKSLYTVGPLPQNKSEFTVVLEESFAKHESGSPGGGESPSAAVKRSKRSYRSKTFKVEISYAAKIPLKSIALALKGIEIDNSTQDALRVLDIVLRQQAANRQSFFHDDSRNFNDVGGGVTGVKGFHSSFRTTQGGLSLNMDVSTTMILTPGPVIDFLVVNQNVREPRYVDWVKAKRMLKNLRVKTKHNNMEFKIIGLSEKPCNQQYFPMKLKNRDGANVEAQIVEVTVYEYFTKHCGIQLGYSAYLPCLDVGKPKRPNYLPLELCSLISLQRYKKALSSTQRASLVEKSRQKPQERIKTVTEAVRSYCYDEDPVLSSCGISIEKQMTQVDGRILETPKLKVGNSEDCIPRNGRWNFNNKLLNCAMQTLLNPTSISKWAIVNFSARCDISHISRELINCGRRKGINIERPHTLIEEDQQSRRGSPLARVERMFELIREKLPGPPEFILCVLAERKNSDIYGPWKKISLSDFGIVTQCISPTKINDQYLTNVLLKINSKLGGINSLLAIEHSSQYPLIMDTPTMILGMDVSHGSPGRSDMPSVAAVVGSRCWPLISRYRASVRTQSPKVEMIDALYKPLANGNDDGIIRELLVDFFQTSKGHKPKQIIVFRDGVSESQFNQVLNIELEQIIKLILLDFKTAYSYSPVYSNCGCSKLHSYLNSSLYSAFMALVQEPVIFGLPLDCQQDMSFLVLYYYQFQDYQFLLLQAYQHLGEVDIPKFTVIVAQKNHHTKLFQAGGGTENVPPGLTLSHTVYFNVLHGARCVYPLSFSPGTVVDTKIVHPRNYDFYMCAHAGMIGTSRPAHYHVLLDEIGFSPDDLLNLVHSLSYVYQRSTTATSIVAPICYAHLAAAQMGQFMKFEDFSETSSAQRSMTSVGSTPVPELPRLHENVEGSMFFC</sequence>
<dbReference type="InterPro" id="IPR045246">
    <property type="entry name" value="Piwi_ago-like"/>
</dbReference>
<keyword evidence="2" id="KW-0678">Repressor</keyword>
<dbReference type="Pfam" id="PF02170">
    <property type="entry name" value="PAZ"/>
    <property type="match status" value="1"/>
</dbReference>
<dbReference type="GO" id="GO:1990904">
    <property type="term" value="C:ribonucleoprotein complex"/>
    <property type="evidence" value="ECO:0007669"/>
    <property type="project" value="UniProtKB-KW"/>
</dbReference>
<proteinExistence type="inferred from homology"/>
<accession>A0A8X7YJK0</accession>
<evidence type="ECO:0000256" key="4">
    <source>
        <dbReference type="ARBA" id="ARBA00022884"/>
    </source>
</evidence>
<protein>
    <recommendedName>
        <fullName evidence="11">Argonaute family protein</fullName>
    </recommendedName>
</protein>
<evidence type="ECO:0000256" key="6">
    <source>
        <dbReference type="ARBA" id="ARBA00023274"/>
    </source>
</evidence>
<dbReference type="InterPro" id="IPR032472">
    <property type="entry name" value="ArgoL2"/>
</dbReference>
<comment type="caution">
    <text evidence="9">The sequence shown here is derived from an EMBL/GenBank/DDBJ whole genome shotgun (WGS) entry which is preliminary data.</text>
</comment>
<dbReference type="InterPro" id="IPR003165">
    <property type="entry name" value="Piwi"/>
</dbReference>
<evidence type="ECO:0000256" key="2">
    <source>
        <dbReference type="ARBA" id="ARBA00022491"/>
    </source>
</evidence>
<comment type="similarity">
    <text evidence="1">Belongs to the argonaute family. Ago subfamily.</text>
</comment>
<dbReference type="EMBL" id="JAAWWB010000027">
    <property type="protein sequence ID" value="KAG6750107.1"/>
    <property type="molecule type" value="Genomic_DNA"/>
</dbReference>
<dbReference type="PROSITE" id="PS50821">
    <property type="entry name" value="PAZ"/>
    <property type="match status" value="1"/>
</dbReference>
<dbReference type="GO" id="GO:0051607">
    <property type="term" value="P:defense response to virus"/>
    <property type="evidence" value="ECO:0007669"/>
    <property type="project" value="UniProtKB-ARBA"/>
</dbReference>
<dbReference type="OrthoDB" id="10252740at2759"/>
<dbReference type="Pfam" id="PF16488">
    <property type="entry name" value="ArgoL2"/>
    <property type="match status" value="1"/>
</dbReference>
<keyword evidence="5" id="KW-0943">RNA-mediated gene silencing</keyword>
<dbReference type="PANTHER" id="PTHR22891">
    <property type="entry name" value="EUKARYOTIC TRANSLATION INITIATION FACTOR 2C"/>
    <property type="match status" value="1"/>
</dbReference>
<evidence type="ECO:0000313" key="9">
    <source>
        <dbReference type="EMBL" id="KAG6750107.1"/>
    </source>
</evidence>
<keyword evidence="3" id="KW-0810">Translation regulation</keyword>
<keyword evidence="6" id="KW-0687">Ribonucleoprotein</keyword>
<dbReference type="Pfam" id="PF16486">
    <property type="entry name" value="ArgoN"/>
    <property type="match status" value="1"/>
</dbReference>
<dbReference type="CDD" id="cd04657">
    <property type="entry name" value="Piwi_ago-like"/>
    <property type="match status" value="1"/>
</dbReference>
<evidence type="ECO:0000259" key="7">
    <source>
        <dbReference type="PROSITE" id="PS50821"/>
    </source>
</evidence>